<reference evidence="13" key="1">
    <citation type="submission" date="2017-02" db="UniProtKB">
        <authorList>
            <consortium name="WormBaseParasite"/>
        </authorList>
    </citation>
    <scope>IDENTIFICATION</scope>
</reference>
<evidence type="ECO:0000256" key="4">
    <source>
        <dbReference type="ARBA" id="ARBA00022475"/>
    </source>
</evidence>
<evidence type="ECO:0000256" key="10">
    <source>
        <dbReference type="ARBA" id="ARBA00023136"/>
    </source>
</evidence>
<keyword evidence="9 12" id="KW-0406">Ion transport</keyword>
<comment type="similarity">
    <text evidence="12">Belongs to the pannexin family.</text>
</comment>
<dbReference type="PANTHER" id="PTHR11893">
    <property type="entry name" value="INNEXIN"/>
    <property type="match status" value="1"/>
</dbReference>
<comment type="caution">
    <text evidence="12">Lacks conserved residue(s) required for the propagation of feature annotation.</text>
</comment>
<dbReference type="PANTHER" id="PTHR11893:SF10">
    <property type="entry name" value="INNEXIN-6"/>
    <property type="match status" value="1"/>
</dbReference>
<keyword evidence="10 12" id="KW-0472">Membrane</keyword>
<dbReference type="WBParaSite" id="HPLM_0000740401-mRNA-1">
    <property type="protein sequence ID" value="HPLM_0000740401-mRNA-1"/>
    <property type="gene ID" value="HPLM_0000740401"/>
</dbReference>
<organism evidence="13">
    <name type="scientific">Haemonchus placei</name>
    <name type="common">Barber's pole worm</name>
    <dbReference type="NCBI Taxonomy" id="6290"/>
    <lineage>
        <taxon>Eukaryota</taxon>
        <taxon>Metazoa</taxon>
        <taxon>Ecdysozoa</taxon>
        <taxon>Nematoda</taxon>
        <taxon>Chromadorea</taxon>
        <taxon>Rhabditida</taxon>
        <taxon>Rhabditina</taxon>
        <taxon>Rhabditomorpha</taxon>
        <taxon>Strongyloidea</taxon>
        <taxon>Trichostrongylidae</taxon>
        <taxon>Haemonchus</taxon>
    </lineage>
</organism>
<keyword evidence="11 12" id="KW-0407">Ion channel</keyword>
<dbReference type="GO" id="GO:0005243">
    <property type="term" value="F:gap junction channel activity"/>
    <property type="evidence" value="ECO:0007669"/>
    <property type="project" value="TreeGrafter"/>
</dbReference>
<evidence type="ECO:0000256" key="11">
    <source>
        <dbReference type="ARBA" id="ARBA00023303"/>
    </source>
</evidence>
<comment type="function">
    <text evidence="12">Structural component of the gap junctions.</text>
</comment>
<evidence type="ECO:0000256" key="5">
    <source>
        <dbReference type="ARBA" id="ARBA00022692"/>
    </source>
</evidence>
<comment type="subcellular location">
    <subcellularLocation>
        <location evidence="1">Cell junction</location>
        <location evidence="1">Gap junction</location>
    </subcellularLocation>
    <subcellularLocation>
        <location evidence="2 12">Cell membrane</location>
        <topology evidence="2 12">Multi-pass membrane protein</topology>
    </subcellularLocation>
</comment>
<feature type="transmembrane region" description="Helical" evidence="12">
    <location>
        <begin position="258"/>
        <end position="282"/>
    </location>
</feature>
<evidence type="ECO:0000256" key="9">
    <source>
        <dbReference type="ARBA" id="ARBA00023065"/>
    </source>
</evidence>
<name>A0A0N4WAJ1_HAEPC</name>
<dbReference type="GO" id="GO:0034220">
    <property type="term" value="P:monoatomic ion transmembrane transport"/>
    <property type="evidence" value="ECO:0007669"/>
    <property type="project" value="UniProtKB-KW"/>
</dbReference>
<dbReference type="AlphaFoldDB" id="A0A0N4WAJ1"/>
<keyword evidence="7" id="KW-0965">Cell junction</keyword>
<evidence type="ECO:0000256" key="3">
    <source>
        <dbReference type="ARBA" id="ARBA00022448"/>
    </source>
</evidence>
<keyword evidence="8 12" id="KW-1133">Transmembrane helix</keyword>
<keyword evidence="4" id="KW-1003">Cell membrane</keyword>
<accession>A0A0N4WAJ1</accession>
<dbReference type="OMA" id="NQYCYVH"/>
<gene>
    <name evidence="12" type="primary">inx</name>
</gene>
<dbReference type="Pfam" id="PF00876">
    <property type="entry name" value="Innexin"/>
    <property type="match status" value="1"/>
</dbReference>
<keyword evidence="5 12" id="KW-0812">Transmembrane</keyword>
<evidence type="ECO:0000256" key="12">
    <source>
        <dbReference type="RuleBase" id="RU010713"/>
    </source>
</evidence>
<dbReference type="PRINTS" id="PR01262">
    <property type="entry name" value="INNEXIN"/>
</dbReference>
<proteinExistence type="inferred from homology"/>
<keyword evidence="3 12" id="KW-0813">Transport</keyword>
<evidence type="ECO:0000313" key="13">
    <source>
        <dbReference type="WBParaSite" id="HPLM_0000740401-mRNA-1"/>
    </source>
</evidence>
<evidence type="ECO:0000256" key="8">
    <source>
        <dbReference type="ARBA" id="ARBA00022989"/>
    </source>
</evidence>
<evidence type="ECO:0000256" key="6">
    <source>
        <dbReference type="ARBA" id="ARBA00022868"/>
    </source>
</evidence>
<protein>
    <recommendedName>
        <fullName evidence="12">Innexin</fullName>
    </recommendedName>
</protein>
<evidence type="ECO:0000256" key="1">
    <source>
        <dbReference type="ARBA" id="ARBA00004610"/>
    </source>
</evidence>
<dbReference type="PROSITE" id="PS51013">
    <property type="entry name" value="PANNEXIN"/>
    <property type="match status" value="1"/>
</dbReference>
<evidence type="ECO:0000256" key="2">
    <source>
        <dbReference type="ARBA" id="ARBA00004651"/>
    </source>
</evidence>
<dbReference type="GO" id="GO:0005886">
    <property type="term" value="C:plasma membrane"/>
    <property type="evidence" value="ECO:0007669"/>
    <property type="project" value="UniProtKB-SubCell"/>
</dbReference>
<dbReference type="GO" id="GO:0005921">
    <property type="term" value="C:gap junction"/>
    <property type="evidence" value="ECO:0007669"/>
    <property type="project" value="UniProtKB-SubCell"/>
</dbReference>
<keyword evidence="6" id="KW-0303">Gap junction</keyword>
<sequence>LALSSVLLMSSHFMGDPITCWTPAQFTKQWADFVNQYCYVHGTYFVSLNESLPFNESERRKIPINYYQWVPYILAVQAFLFYMPRFIWKSLISVTGYDLAGAIQYVDIFSSNRGYDYFNKIIYLFMIAAFEGRASAYIWDGLRLARNKNSRDMALYYTVSTVIQTLNACWRFQKLRTLSFSFYQSFFQWLCLNALLQSPLYTLWGPALVHDLIRGDDWQVTGHFPRITHCDFNRRRPASVQLDTVLCVLSLNIYYEKLFIFLWFWLLFVAIVSTSNSIYWIGSLCVSTKARRIVSMYLATDPSKDSSGLSTEKFFKVLGPDGLFVLQQMALNLGDIPASYLSIAMRNVGERWIEEDQDHNMIVDEKTPLKNFKSV</sequence>
<dbReference type="InterPro" id="IPR000990">
    <property type="entry name" value="Innexin"/>
</dbReference>
<evidence type="ECO:0000256" key="7">
    <source>
        <dbReference type="ARBA" id="ARBA00022949"/>
    </source>
</evidence>